<protein>
    <submittedName>
        <fullName evidence="3">Endo/exonuclease/phosphatase domain-containing protein</fullName>
    </submittedName>
</protein>
<dbReference type="OrthoDB" id="410381at2759"/>
<dbReference type="EMBL" id="UZAM01008919">
    <property type="protein sequence ID" value="VDP06944.1"/>
    <property type="molecule type" value="Genomic_DNA"/>
</dbReference>
<evidence type="ECO:0000313" key="3">
    <source>
        <dbReference type="WBParaSite" id="SBAD_0000555101-mRNA-1"/>
    </source>
</evidence>
<gene>
    <name evidence="1" type="ORF">SBAD_LOCUS5335</name>
</gene>
<dbReference type="AlphaFoldDB" id="A0A183INY8"/>
<dbReference type="Proteomes" id="UP000270296">
    <property type="component" value="Unassembled WGS sequence"/>
</dbReference>
<sequence length="74" mass="8048">MLPQMCRESEKDAFLDCLLSAVRVLLRHGVTTVIGNLNAKVGSENSTWPSVLGRYGIDSVNDNGINSVCLVIEQ</sequence>
<proteinExistence type="predicted"/>
<dbReference type="WBParaSite" id="SBAD_0000555101-mRNA-1">
    <property type="protein sequence ID" value="SBAD_0000555101-mRNA-1"/>
    <property type="gene ID" value="SBAD_0000555101"/>
</dbReference>
<evidence type="ECO:0000313" key="1">
    <source>
        <dbReference type="EMBL" id="VDP06944.1"/>
    </source>
</evidence>
<organism evidence="3">
    <name type="scientific">Soboliphyme baturini</name>
    <dbReference type="NCBI Taxonomy" id="241478"/>
    <lineage>
        <taxon>Eukaryota</taxon>
        <taxon>Metazoa</taxon>
        <taxon>Ecdysozoa</taxon>
        <taxon>Nematoda</taxon>
        <taxon>Enoplea</taxon>
        <taxon>Dorylaimia</taxon>
        <taxon>Dioctophymatida</taxon>
        <taxon>Dioctophymatoidea</taxon>
        <taxon>Soboliphymatidae</taxon>
        <taxon>Soboliphyme</taxon>
    </lineage>
</organism>
<name>A0A183INY8_9BILA</name>
<reference evidence="1 2" key="2">
    <citation type="submission" date="2018-11" db="EMBL/GenBank/DDBJ databases">
        <authorList>
            <consortium name="Pathogen Informatics"/>
        </authorList>
    </citation>
    <scope>NUCLEOTIDE SEQUENCE [LARGE SCALE GENOMIC DNA]</scope>
</reference>
<keyword evidence="2" id="KW-1185">Reference proteome</keyword>
<evidence type="ECO:0000313" key="2">
    <source>
        <dbReference type="Proteomes" id="UP000270296"/>
    </source>
</evidence>
<reference evidence="3" key="1">
    <citation type="submission" date="2016-06" db="UniProtKB">
        <authorList>
            <consortium name="WormBaseParasite"/>
        </authorList>
    </citation>
    <scope>IDENTIFICATION</scope>
</reference>
<accession>A0A183INY8</accession>